<dbReference type="PANTHER" id="PTHR10161:SF14">
    <property type="entry name" value="TARTRATE-RESISTANT ACID PHOSPHATASE TYPE 5"/>
    <property type="match status" value="1"/>
</dbReference>
<name>A0A842IR82_9FLAO</name>
<evidence type="ECO:0000256" key="1">
    <source>
        <dbReference type="ARBA" id="ARBA00022729"/>
    </source>
</evidence>
<accession>A0A842IR82</accession>
<feature type="chain" id="PRO_5032662065" evidence="3">
    <location>
        <begin position="22"/>
        <end position="1227"/>
    </location>
</feature>
<dbReference type="AlphaFoldDB" id="A0A842IR82"/>
<protein>
    <submittedName>
        <fullName evidence="5">Metallophosphoesterase</fullName>
    </submittedName>
</protein>
<dbReference type="InterPro" id="IPR051558">
    <property type="entry name" value="Metallophosphoesterase_PAP"/>
</dbReference>
<dbReference type="RefSeq" id="WP_185788024.1">
    <property type="nucleotide sequence ID" value="NZ_JACLCP010000001.1"/>
</dbReference>
<evidence type="ECO:0000259" key="4">
    <source>
        <dbReference type="Pfam" id="PF00149"/>
    </source>
</evidence>
<dbReference type="InterPro" id="IPR004843">
    <property type="entry name" value="Calcineurin-like_PHP"/>
</dbReference>
<feature type="signal peptide" evidence="3">
    <location>
        <begin position="1"/>
        <end position="21"/>
    </location>
</feature>
<comment type="caution">
    <text evidence="5">The sequence shown here is derived from an EMBL/GenBank/DDBJ whole genome shotgun (WGS) entry which is preliminary data.</text>
</comment>
<gene>
    <name evidence="5" type="ORF">H7F21_04515</name>
</gene>
<dbReference type="EMBL" id="JACLCP010000001">
    <property type="protein sequence ID" value="MBC2844346.1"/>
    <property type="molecule type" value="Genomic_DNA"/>
</dbReference>
<evidence type="ECO:0000256" key="3">
    <source>
        <dbReference type="SAM" id="SignalP"/>
    </source>
</evidence>
<dbReference type="Proteomes" id="UP000533900">
    <property type="component" value="Unassembled WGS sequence"/>
</dbReference>
<evidence type="ECO:0000313" key="6">
    <source>
        <dbReference type="Proteomes" id="UP000533900"/>
    </source>
</evidence>
<keyword evidence="2" id="KW-0378">Hydrolase</keyword>
<dbReference type="InterPro" id="IPR029052">
    <property type="entry name" value="Metallo-depent_PP-like"/>
</dbReference>
<keyword evidence="6" id="KW-1185">Reference proteome</keyword>
<evidence type="ECO:0000313" key="5">
    <source>
        <dbReference type="EMBL" id="MBC2844346.1"/>
    </source>
</evidence>
<dbReference type="PANTHER" id="PTHR10161">
    <property type="entry name" value="TARTRATE-RESISTANT ACID PHOSPHATASE TYPE 5"/>
    <property type="match status" value="1"/>
</dbReference>
<proteinExistence type="predicted"/>
<feature type="domain" description="Calcineurin-like phosphoesterase" evidence="4">
    <location>
        <begin position="46"/>
        <end position="296"/>
    </location>
</feature>
<sequence length="1227" mass="140171">MFKTVKCFQIFALIFLLSACATHKPQYKEGVVQEEYPANKELNHSFYLIGDAGYAIKDSAQAVLGKFKKVLDEAPENSTAIFLGDNIYPNGFTDKTEAKSKLAEARIKEQTQTAIDFKGRAIFIPGNHDWYSGVRGLKRQEKFVEDALGKNTFLPENGCPIEDIDVSDDIKLIIIDSHWYLTNWNNHPTINDDCEIKTRQAFLDEFSSEIKKARGKTTIVAIHHPMFTNGPHGGKYSFKNHMKPLPVLGTLINVFRKTNGIANVDIQNKHYNELKKRLVTIAQHNDKVIFVSGHEHSLQYLETDNLRQIVSGSGSKQSATRNVDPGLFSYGTPGYAKLDVFKDGSSHVQFYSVFDKSTVFQKQVLKPDNNVVPDYEKVFPSEVEASIYTKEETEVSGTHKFLWGDRYRKYFSTKIKAPTVNLDTLYGGLKPVRKGGGNQSKSLRLEDKNGAQYVMRALRKQALQYLQAIVFKDQYIEGQFEDTAIQELLLDVFTGSHPYAPFVIGDLSDAIGIYHTNPILYYVPKQNALGVYNNDFGDELYMIEEHTSEGHSDLASFGFQDEIESTDDMMQKLHKDEDIIIDEAAYIRARLFDMLIGDWDRHQDQWRWIEFKENGKKVFRPLPRDRDQAFSIMGDGALLGTAIKLIPTARLLREYSDDLEDVKGVNVEPYPLDMELIQHSTKDIWDEQVKIIQKGITDEVIERAFLNMPKEVRDETVEEIKRKLRARRGNLQKISDRYFKLTNELAVIKGTNKDDWFDIERMPDGETKVTGYRIKGGEKADIFINRVYKKSQTKEIWIYGLDDDDVFHVFGDGDDCIKVLLLGGQNNDTYDIENGYRIKYYDYKTKPNTFKTNKGSRRLTDNYYTNVYNYRKLKTGTTQILPSLGANPDDGFRVGAAFTKTNFNFERNPFSSRHSLNTAYYFATSGFDISYNGEFANVFFQNVNFAIDVDFTSPNYATNFFGFGNETPNPEADDDDGLNVDLDYNRVKIRTFKVMPSMVWRGHSGSEVKLGLSYESNEVDRTEDRFIELLPADNPLFDEQDFWGIDAKYSFVNKDREAFPTQGFQISLQAGYKNNVSTEKGFSYLIPEIGFDFKVIPSGNLVLATDFRGHLNFGNDFEFYQGATLGANNGLRGYRNQRFTGKRAFVQSTDLRWNLTKVKTGWFPLYLGVYGGFDYGRVWLPNDDSDKWNNSFGGGVFLNMANMMTANISTFNSDDGLRLAFRLGFGF</sequence>
<evidence type="ECO:0000256" key="2">
    <source>
        <dbReference type="ARBA" id="ARBA00022801"/>
    </source>
</evidence>
<reference evidence="5" key="1">
    <citation type="submission" date="2020-08" db="EMBL/GenBank/DDBJ databases">
        <title>Winogradskyella ouciana sp. nov., isolated from the hadal seawater of the Mariana Trench.</title>
        <authorList>
            <person name="He X."/>
        </authorList>
    </citation>
    <scope>NUCLEOTIDE SEQUENCE [LARGE SCALE GENOMIC DNA]</scope>
    <source>
        <strain evidence="5">KCTC 52348</strain>
    </source>
</reference>
<dbReference type="Pfam" id="PF00149">
    <property type="entry name" value="Metallophos"/>
    <property type="match status" value="1"/>
</dbReference>
<organism evidence="5 6">
    <name type="scientific">Winogradskyella flava</name>
    <dbReference type="NCBI Taxonomy" id="1884876"/>
    <lineage>
        <taxon>Bacteria</taxon>
        <taxon>Pseudomonadati</taxon>
        <taxon>Bacteroidota</taxon>
        <taxon>Flavobacteriia</taxon>
        <taxon>Flavobacteriales</taxon>
        <taxon>Flavobacteriaceae</taxon>
        <taxon>Winogradskyella</taxon>
    </lineage>
</organism>
<dbReference type="PROSITE" id="PS51257">
    <property type="entry name" value="PROKAR_LIPOPROTEIN"/>
    <property type="match status" value="1"/>
</dbReference>
<dbReference type="SUPFAM" id="SSF56300">
    <property type="entry name" value="Metallo-dependent phosphatases"/>
    <property type="match status" value="1"/>
</dbReference>
<keyword evidence="1 3" id="KW-0732">Signal</keyword>
<dbReference type="Gene3D" id="3.60.21.10">
    <property type="match status" value="1"/>
</dbReference>
<dbReference type="GO" id="GO:0016787">
    <property type="term" value="F:hydrolase activity"/>
    <property type="evidence" value="ECO:0007669"/>
    <property type="project" value="UniProtKB-KW"/>
</dbReference>